<keyword evidence="3" id="KW-0560">Oxidoreductase</keyword>
<dbReference type="Pfam" id="PF00296">
    <property type="entry name" value="Bac_luciferase"/>
    <property type="match status" value="1"/>
</dbReference>
<evidence type="ECO:0000256" key="3">
    <source>
        <dbReference type="ARBA" id="ARBA00023002"/>
    </source>
</evidence>
<proteinExistence type="inferred from homology"/>
<keyword evidence="1" id="KW-0285">Flavoprotein</keyword>
<dbReference type="Proteomes" id="UP000196228">
    <property type="component" value="Chromosome"/>
</dbReference>
<evidence type="ECO:0000313" key="7">
    <source>
        <dbReference type="EMBL" id="ARU51970.1"/>
    </source>
</evidence>
<protein>
    <recommendedName>
        <fullName evidence="6">Luciferase-like domain-containing protein</fullName>
    </recommendedName>
</protein>
<evidence type="ECO:0000256" key="1">
    <source>
        <dbReference type="ARBA" id="ARBA00022630"/>
    </source>
</evidence>
<evidence type="ECO:0000256" key="2">
    <source>
        <dbReference type="ARBA" id="ARBA00022643"/>
    </source>
</evidence>
<dbReference type="OrthoDB" id="3265338at2"/>
<evidence type="ECO:0000256" key="4">
    <source>
        <dbReference type="ARBA" id="ARBA00023033"/>
    </source>
</evidence>
<organism evidence="7 8">
    <name type="scientific">Cellulosimicrobium cellulans</name>
    <name type="common">Arthrobacter luteus</name>
    <dbReference type="NCBI Taxonomy" id="1710"/>
    <lineage>
        <taxon>Bacteria</taxon>
        <taxon>Bacillati</taxon>
        <taxon>Actinomycetota</taxon>
        <taxon>Actinomycetes</taxon>
        <taxon>Micrococcales</taxon>
        <taxon>Promicromonosporaceae</taxon>
        <taxon>Cellulosimicrobium</taxon>
    </lineage>
</organism>
<evidence type="ECO:0000259" key="6">
    <source>
        <dbReference type="Pfam" id="PF00296"/>
    </source>
</evidence>
<dbReference type="PANTHER" id="PTHR30011:SF16">
    <property type="entry name" value="C2H2 FINGER DOMAIN TRANSCRIPTION FACTOR (EUROFUNG)-RELATED"/>
    <property type="match status" value="1"/>
</dbReference>
<accession>A0A1Y0HVD9</accession>
<gene>
    <name evidence="7" type="ORF">CBR64_11240</name>
</gene>
<sequence length="395" mass="40672">MSSSPSSRTSAHQSHSRGSVPFAVGVDLDGAGAHPAAARASGLADAELVSGARLARTVRRAENAGFTFATFADALLAAEPGARTSARLDAVTRAAFVARTTAAIGLVPVVGTTYLEPFHVSSQLASLDHASAGRAGWLATVTPGEATAAAYGRAPVPPAGLAREARDVVRVVHDLWDSWEDDAVVRDVATGRYLDRERVHYVDFEGESFAVKGPSIVPRPPQGRPVVLAAQDAVAAEPDGTAGGPLVDVVLVGGSDASRVRAAGAAARGAGSLRAITEINVVLDTGGRRASARLAALDAERAWDDGDRLRYVGDAAGLVALLRELAAGAADGEGSLDGVRLLPAVLDEDLPVLARDVLPALRADRLTAAPRPGATLRDHLGLDRPASRFDTRLSA</sequence>
<evidence type="ECO:0000313" key="8">
    <source>
        <dbReference type="Proteomes" id="UP000196228"/>
    </source>
</evidence>
<feature type="domain" description="Luciferase-like" evidence="6">
    <location>
        <begin position="49"/>
        <end position="284"/>
    </location>
</feature>
<dbReference type="GO" id="GO:0016705">
    <property type="term" value="F:oxidoreductase activity, acting on paired donors, with incorporation or reduction of molecular oxygen"/>
    <property type="evidence" value="ECO:0007669"/>
    <property type="project" value="InterPro"/>
</dbReference>
<dbReference type="Gene3D" id="3.20.20.30">
    <property type="entry name" value="Luciferase-like domain"/>
    <property type="match status" value="1"/>
</dbReference>
<dbReference type="AlphaFoldDB" id="A0A1Y0HVD9"/>
<dbReference type="RefSeq" id="WP_087470985.1">
    <property type="nucleotide sequence ID" value="NZ_CP021383.1"/>
</dbReference>
<keyword evidence="2" id="KW-0288">FMN</keyword>
<dbReference type="SUPFAM" id="SSF51679">
    <property type="entry name" value="Bacterial luciferase-like"/>
    <property type="match status" value="1"/>
</dbReference>
<name>A0A1Y0HVD9_CELCE</name>
<dbReference type="InterPro" id="IPR051260">
    <property type="entry name" value="Diverse_substr_monoxygenases"/>
</dbReference>
<dbReference type="GO" id="GO:0004497">
    <property type="term" value="F:monooxygenase activity"/>
    <property type="evidence" value="ECO:0007669"/>
    <property type="project" value="UniProtKB-KW"/>
</dbReference>
<dbReference type="EMBL" id="CP021383">
    <property type="protein sequence ID" value="ARU51970.1"/>
    <property type="molecule type" value="Genomic_DNA"/>
</dbReference>
<dbReference type="InterPro" id="IPR036661">
    <property type="entry name" value="Luciferase-like_sf"/>
</dbReference>
<dbReference type="InterPro" id="IPR011251">
    <property type="entry name" value="Luciferase-like_dom"/>
</dbReference>
<evidence type="ECO:0000256" key="5">
    <source>
        <dbReference type="ARBA" id="ARBA00033748"/>
    </source>
</evidence>
<dbReference type="KEGG" id="cceu:CBR64_11240"/>
<dbReference type="PANTHER" id="PTHR30011">
    <property type="entry name" value="ALKANESULFONATE MONOOXYGENASE-RELATED"/>
    <property type="match status" value="1"/>
</dbReference>
<keyword evidence="4" id="KW-0503">Monooxygenase</keyword>
<dbReference type="InterPro" id="IPR016215">
    <property type="entry name" value="NTA_MOA"/>
</dbReference>
<comment type="similarity">
    <text evidence="5">Belongs to the NtaA/SnaA/DszA monooxygenase family.</text>
</comment>
<dbReference type="PIRSF" id="PIRSF000337">
    <property type="entry name" value="NTA_MOA"/>
    <property type="match status" value="1"/>
</dbReference>
<reference evidence="7 8" key="1">
    <citation type="submission" date="2017-05" db="EMBL/GenBank/DDBJ databases">
        <authorList>
            <person name="Song R."/>
            <person name="Chenine A.L."/>
            <person name="Ruprecht R.M."/>
        </authorList>
    </citation>
    <scope>NUCLEOTIDE SEQUENCE [LARGE SCALE GENOMIC DNA]</scope>
    <source>
        <strain evidence="7 8">PSBB019</strain>
    </source>
</reference>